<comment type="caution">
    <text evidence="2">The sequence shown here is derived from an EMBL/GenBank/DDBJ whole genome shotgun (WGS) entry which is preliminary data.</text>
</comment>
<sequence>MHNRMNCGGLHTRTQSQHSTGDRTYGWRCRETRRQPPNSQLIRKEQLGVPAVAITTAHSYSNTKFVPKLLLNLFTLFDLQ</sequence>
<protein>
    <submittedName>
        <fullName evidence="2">Uncharacterized protein</fullName>
    </submittedName>
</protein>
<gene>
    <name evidence="2" type="ORF">ODALV1_LOCUS24901</name>
</gene>
<evidence type="ECO:0000313" key="3">
    <source>
        <dbReference type="Proteomes" id="UP001642540"/>
    </source>
</evidence>
<evidence type="ECO:0000313" key="2">
    <source>
        <dbReference type="EMBL" id="CAL8133085.1"/>
    </source>
</evidence>
<proteinExistence type="predicted"/>
<evidence type="ECO:0000256" key="1">
    <source>
        <dbReference type="SAM" id="MobiDB-lite"/>
    </source>
</evidence>
<name>A0ABP1RQF2_9HEXA</name>
<dbReference type="EMBL" id="CAXLJM020000096">
    <property type="protein sequence ID" value="CAL8133085.1"/>
    <property type="molecule type" value="Genomic_DNA"/>
</dbReference>
<feature type="region of interest" description="Disordered" evidence="1">
    <location>
        <begin position="1"/>
        <end position="26"/>
    </location>
</feature>
<reference evidence="2 3" key="1">
    <citation type="submission" date="2024-08" db="EMBL/GenBank/DDBJ databases">
        <authorList>
            <person name="Cucini C."/>
            <person name="Frati F."/>
        </authorList>
    </citation>
    <scope>NUCLEOTIDE SEQUENCE [LARGE SCALE GENOMIC DNA]</scope>
</reference>
<organism evidence="2 3">
    <name type="scientific">Orchesella dallaii</name>
    <dbReference type="NCBI Taxonomy" id="48710"/>
    <lineage>
        <taxon>Eukaryota</taxon>
        <taxon>Metazoa</taxon>
        <taxon>Ecdysozoa</taxon>
        <taxon>Arthropoda</taxon>
        <taxon>Hexapoda</taxon>
        <taxon>Collembola</taxon>
        <taxon>Entomobryomorpha</taxon>
        <taxon>Entomobryoidea</taxon>
        <taxon>Orchesellidae</taxon>
        <taxon>Orchesellinae</taxon>
        <taxon>Orchesella</taxon>
    </lineage>
</organism>
<keyword evidence="3" id="KW-1185">Reference proteome</keyword>
<dbReference type="Proteomes" id="UP001642540">
    <property type="component" value="Unassembled WGS sequence"/>
</dbReference>
<accession>A0ABP1RQF2</accession>